<protein>
    <submittedName>
        <fullName evidence="1">Uncharacterized protein</fullName>
    </submittedName>
</protein>
<name>A0A183N5B3_9TREM</name>
<dbReference type="Proteomes" id="UP000277204">
    <property type="component" value="Unassembled WGS sequence"/>
</dbReference>
<sequence length="159" mass="18510">MVFNSSGNKYGLINCQTAPGAVDNDDDDDEEKTPDILMNAIDEFYLIINSCLDSSVPLKTYRFSKPYELYIPAKYRYKLKRLQNRYFNSNDFTAVAQITIMFNQIKEEHRLKAINEELLALNTYSKVQHLTLLFNNRTKATRNVDIPCIQHNSTFNIRL</sequence>
<reference evidence="1 2" key="1">
    <citation type="submission" date="2018-11" db="EMBL/GenBank/DDBJ databases">
        <authorList>
            <consortium name="Pathogen Informatics"/>
        </authorList>
    </citation>
    <scope>NUCLEOTIDE SEQUENCE [LARGE SCALE GENOMIC DNA]</scope>
    <source>
        <strain evidence="1 2">Zambia</strain>
    </source>
</reference>
<evidence type="ECO:0000313" key="1">
    <source>
        <dbReference type="EMBL" id="VDP47461.1"/>
    </source>
</evidence>
<gene>
    <name evidence="1" type="ORF">SMRZ_LOCUS23488</name>
</gene>
<accession>A0A183N5B3</accession>
<proteinExistence type="predicted"/>
<dbReference type="EMBL" id="UZAI01019746">
    <property type="protein sequence ID" value="VDP47461.1"/>
    <property type="molecule type" value="Genomic_DNA"/>
</dbReference>
<keyword evidence="2" id="KW-1185">Reference proteome</keyword>
<dbReference type="AlphaFoldDB" id="A0A183N5B3"/>
<organism evidence="1 2">
    <name type="scientific">Schistosoma margrebowiei</name>
    <dbReference type="NCBI Taxonomy" id="48269"/>
    <lineage>
        <taxon>Eukaryota</taxon>
        <taxon>Metazoa</taxon>
        <taxon>Spiralia</taxon>
        <taxon>Lophotrochozoa</taxon>
        <taxon>Platyhelminthes</taxon>
        <taxon>Trematoda</taxon>
        <taxon>Digenea</taxon>
        <taxon>Strigeidida</taxon>
        <taxon>Schistosomatoidea</taxon>
        <taxon>Schistosomatidae</taxon>
        <taxon>Schistosoma</taxon>
    </lineage>
</organism>
<evidence type="ECO:0000313" key="2">
    <source>
        <dbReference type="Proteomes" id="UP000277204"/>
    </source>
</evidence>